<keyword evidence="2" id="KW-0812">Transmembrane</keyword>
<feature type="transmembrane region" description="Helical" evidence="2">
    <location>
        <begin position="47"/>
        <end position="66"/>
    </location>
</feature>
<feature type="compositionally biased region" description="Basic residues" evidence="1">
    <location>
        <begin position="1"/>
        <end position="19"/>
    </location>
</feature>
<evidence type="ECO:0000313" key="3">
    <source>
        <dbReference type="EMBL" id="MBW4433491.1"/>
    </source>
</evidence>
<gene>
    <name evidence="3" type="ORF">KME28_17655</name>
</gene>
<evidence type="ECO:0000256" key="1">
    <source>
        <dbReference type="SAM" id="MobiDB-lite"/>
    </source>
</evidence>
<sequence>MTKQGKSQKAKGKRKKRENGHKPLNLFMEQNKNIYFEMHSTRNNMSVVISPQFIYGDYLFTFYFLLFTF</sequence>
<name>A0A9E3HB73_9NOST</name>
<dbReference type="AlphaFoldDB" id="A0A9E3HB73"/>
<dbReference type="Proteomes" id="UP000813215">
    <property type="component" value="Unassembled WGS sequence"/>
</dbReference>
<feature type="region of interest" description="Disordered" evidence="1">
    <location>
        <begin position="1"/>
        <end position="23"/>
    </location>
</feature>
<dbReference type="EMBL" id="JAHHHW010000106">
    <property type="protein sequence ID" value="MBW4433491.1"/>
    <property type="molecule type" value="Genomic_DNA"/>
</dbReference>
<proteinExistence type="predicted"/>
<keyword evidence="2" id="KW-0472">Membrane</keyword>
<accession>A0A9E3HB73</accession>
<keyword evidence="2" id="KW-1133">Transmembrane helix</keyword>
<evidence type="ECO:0000256" key="2">
    <source>
        <dbReference type="SAM" id="Phobius"/>
    </source>
</evidence>
<comment type="caution">
    <text evidence="3">The sequence shown here is derived from an EMBL/GenBank/DDBJ whole genome shotgun (WGS) entry which is preliminary data.</text>
</comment>
<organism evidence="3 4">
    <name type="scientific">Pelatocladus maniniholoensis HA4357-MV3</name>
    <dbReference type="NCBI Taxonomy" id="1117104"/>
    <lineage>
        <taxon>Bacteria</taxon>
        <taxon>Bacillati</taxon>
        <taxon>Cyanobacteriota</taxon>
        <taxon>Cyanophyceae</taxon>
        <taxon>Nostocales</taxon>
        <taxon>Nostocaceae</taxon>
        <taxon>Pelatocladus</taxon>
    </lineage>
</organism>
<evidence type="ECO:0000313" key="4">
    <source>
        <dbReference type="Proteomes" id="UP000813215"/>
    </source>
</evidence>
<reference evidence="3" key="2">
    <citation type="journal article" date="2022" name="Microbiol. Resour. Announc.">
        <title>Metagenome Sequencing to Explore Phylogenomics of Terrestrial Cyanobacteria.</title>
        <authorList>
            <person name="Ward R.D."/>
            <person name="Stajich J.E."/>
            <person name="Johansen J.R."/>
            <person name="Huntemann M."/>
            <person name="Clum A."/>
            <person name="Foster B."/>
            <person name="Foster B."/>
            <person name="Roux S."/>
            <person name="Palaniappan K."/>
            <person name="Varghese N."/>
            <person name="Mukherjee S."/>
            <person name="Reddy T.B.K."/>
            <person name="Daum C."/>
            <person name="Copeland A."/>
            <person name="Chen I.A."/>
            <person name="Ivanova N.N."/>
            <person name="Kyrpides N.C."/>
            <person name="Shapiro N."/>
            <person name="Eloe-Fadrosh E.A."/>
            <person name="Pietrasiak N."/>
        </authorList>
    </citation>
    <scope>NUCLEOTIDE SEQUENCE</scope>
    <source>
        <strain evidence="3">HA4357-MV3</strain>
    </source>
</reference>
<protein>
    <submittedName>
        <fullName evidence="3">Uncharacterized protein</fullName>
    </submittedName>
</protein>
<reference evidence="3" key="1">
    <citation type="submission" date="2021-05" db="EMBL/GenBank/DDBJ databases">
        <authorList>
            <person name="Pietrasiak N."/>
            <person name="Ward R."/>
            <person name="Stajich J.E."/>
            <person name="Kurbessoian T."/>
        </authorList>
    </citation>
    <scope>NUCLEOTIDE SEQUENCE</scope>
    <source>
        <strain evidence="3">HA4357-MV3</strain>
    </source>
</reference>